<reference evidence="1" key="1">
    <citation type="submission" date="2022-06" db="EMBL/GenBank/DDBJ databases">
        <authorList>
            <person name="Legras J.-L."/>
            <person name="Devillers H."/>
            <person name="Grondin C."/>
        </authorList>
    </citation>
    <scope>NUCLEOTIDE SEQUENCE</scope>
    <source>
        <strain evidence="1">CLIB 1444</strain>
    </source>
</reference>
<proteinExistence type="predicted"/>
<gene>
    <name evidence="1" type="ORF">CLIB1444_02S03884</name>
</gene>
<comment type="caution">
    <text evidence="1">The sequence shown here is derived from an EMBL/GenBank/DDBJ whole genome shotgun (WGS) entry which is preliminary data.</text>
</comment>
<dbReference type="EMBL" id="CALSDN010000002">
    <property type="protein sequence ID" value="CAH6719233.1"/>
    <property type="molecule type" value="Genomic_DNA"/>
</dbReference>
<evidence type="ECO:0000313" key="1">
    <source>
        <dbReference type="EMBL" id="CAH6719233.1"/>
    </source>
</evidence>
<sequence length="345" mass="40229">MNAMLDFFHPMLDLEYIQSLPYITPYTDRRTVLILGGCSGLGWYTVLHLYLHGYVIYITGRSKSRVLKSIDELRQESINIRSNYTSQELNERYLGELLYLELDLSQLSSVLSAANKLINTERNLNILINNLSTNFIPYMKTQDGFEIQLQLNYISPFLLIIKLLPLLENTTNYYPEIEPPKIIYTSSPSHYFFFSYFSMDEDFKYKPIFFFNWIRYGKAKISGIHLIKMLSLRNPKILSTIVDPGFVMNPTIFSYFTRLPIIGILFWCLFEIFGYFFGSTMEEGSFSVIKNCLDPDLTFDDNGKIFDTNGKEVKGSRVANNMDYAARTWIWTINKLNEKNIHIPN</sequence>
<organism evidence="1 2">
    <name type="scientific">[Candida] jaroonii</name>
    <dbReference type="NCBI Taxonomy" id="467808"/>
    <lineage>
        <taxon>Eukaryota</taxon>
        <taxon>Fungi</taxon>
        <taxon>Dikarya</taxon>
        <taxon>Ascomycota</taxon>
        <taxon>Saccharomycotina</taxon>
        <taxon>Pichiomycetes</taxon>
        <taxon>Debaryomycetaceae</taxon>
        <taxon>Yamadazyma</taxon>
    </lineage>
</organism>
<protein>
    <submittedName>
        <fullName evidence="1">Probable oxidoreductase Env9p</fullName>
    </submittedName>
</protein>
<name>A0ACA9Y319_9ASCO</name>
<dbReference type="Proteomes" id="UP001152531">
    <property type="component" value="Unassembled WGS sequence"/>
</dbReference>
<accession>A0ACA9Y319</accession>
<evidence type="ECO:0000313" key="2">
    <source>
        <dbReference type="Proteomes" id="UP001152531"/>
    </source>
</evidence>
<keyword evidence="2" id="KW-1185">Reference proteome</keyword>